<dbReference type="GeneID" id="6756428"/>
<evidence type="ECO:0000256" key="9">
    <source>
        <dbReference type="ARBA" id="ARBA00022728"/>
    </source>
</evidence>
<sequence>MGKKQHQKDKMYITSNEWTTFYGGKRKENAEFRRLPFDCCSLSLQPFEYPVCTSEGIIFDLLNIVPYLKKYGHNPITGQVLDPKSLTKLVFHKNSEGSYHCPVTFKVFTKNSHIIAIKTSGNVFSYEAVERLNFKPKHFRDLINDEPFKRGDVITIQDPTKLDKFNISDFHYIKNNLKLVDEERIKAKEDPKYYLNYCNPETEDILSQLTKDKEEDLSTKQTVYRLVSISYYGLSTAHYSTNAMAASFTSTAVVPETKQKAAIISDEIVRYQKVKSKGYVRLQTNFGNLNLELHCDLVPRACENFIKLCKSRYYNDTIFHRLIRNFMFQGGDPTGTGKGGESAFGRPFKDEFKSNLVHQGCRGVLSMANSGTNTNKSQFFITFRSCRHLDNKHTVFGKLVGGMDVLNVVERIETDKNDRPKDEIKLIQATVFVDPFEEVDAAVSCTVFMYY</sequence>
<dbReference type="KEGG" id="tad:TRIADDRAFT_29227"/>
<dbReference type="GO" id="GO:0006457">
    <property type="term" value="P:protein folding"/>
    <property type="evidence" value="ECO:0000318"/>
    <property type="project" value="GO_Central"/>
</dbReference>
<evidence type="ECO:0000259" key="22">
    <source>
        <dbReference type="PROSITE" id="PS51698"/>
    </source>
</evidence>
<dbReference type="GO" id="GO:0016567">
    <property type="term" value="P:protein ubiquitination"/>
    <property type="evidence" value="ECO:0007669"/>
    <property type="project" value="InterPro"/>
</dbReference>
<evidence type="ECO:0000256" key="16">
    <source>
        <dbReference type="ARBA" id="ARBA00059251"/>
    </source>
</evidence>
<dbReference type="InParanoid" id="B3S525"/>
<keyword evidence="10" id="KW-0833">Ubl conjugation pathway</keyword>
<dbReference type="InterPro" id="IPR002130">
    <property type="entry name" value="Cyclophilin-type_PPIase_dom"/>
</dbReference>
<evidence type="ECO:0000256" key="8">
    <source>
        <dbReference type="ARBA" id="ARBA00022679"/>
    </source>
</evidence>
<evidence type="ECO:0000256" key="14">
    <source>
        <dbReference type="ARBA" id="ARBA00023187"/>
    </source>
</evidence>
<keyword evidence="6" id="KW-1017">Isopeptide bond</keyword>
<dbReference type="SUPFAM" id="SSF57850">
    <property type="entry name" value="RING/U-box"/>
    <property type="match status" value="1"/>
</dbReference>
<dbReference type="CDD" id="cd16663">
    <property type="entry name" value="RING-Ubox_PPIL2"/>
    <property type="match status" value="1"/>
</dbReference>
<dbReference type="STRING" id="10228.B3S525"/>
<dbReference type="Gene3D" id="2.40.100.10">
    <property type="entry name" value="Cyclophilin-like"/>
    <property type="match status" value="1"/>
</dbReference>
<comment type="similarity">
    <text evidence="4">Belongs to the cyclophilin-type PPIase family. PPIL2 subfamily.</text>
</comment>
<dbReference type="SUPFAM" id="SSF50891">
    <property type="entry name" value="Cyclophilin-like"/>
    <property type="match status" value="1"/>
</dbReference>
<dbReference type="InterPro" id="IPR029000">
    <property type="entry name" value="Cyclophilin-like_dom_sf"/>
</dbReference>
<dbReference type="PANTHER" id="PTHR45625">
    <property type="entry name" value="PEPTIDYL-PROLYL CIS-TRANS ISOMERASE-RELATED"/>
    <property type="match status" value="1"/>
</dbReference>
<evidence type="ECO:0000256" key="10">
    <source>
        <dbReference type="ARBA" id="ARBA00022786"/>
    </source>
</evidence>
<keyword evidence="13" id="KW-0175">Coiled coil</keyword>
<dbReference type="Pfam" id="PF00160">
    <property type="entry name" value="Pro_isomerase"/>
    <property type="match status" value="1"/>
</dbReference>
<dbReference type="PROSITE" id="PS00170">
    <property type="entry name" value="CSA_PPIASE_1"/>
    <property type="match status" value="1"/>
</dbReference>
<dbReference type="GO" id="GO:0006397">
    <property type="term" value="P:mRNA processing"/>
    <property type="evidence" value="ECO:0007669"/>
    <property type="project" value="UniProtKB-KW"/>
</dbReference>
<dbReference type="InterPro" id="IPR020892">
    <property type="entry name" value="Cyclophilin-type_PPIase_CS"/>
</dbReference>
<dbReference type="CTD" id="6756428"/>
<organism evidence="23 24">
    <name type="scientific">Trichoplax adhaerens</name>
    <name type="common">Trichoplax reptans</name>
    <dbReference type="NCBI Taxonomy" id="10228"/>
    <lineage>
        <taxon>Eukaryota</taxon>
        <taxon>Metazoa</taxon>
        <taxon>Placozoa</taxon>
        <taxon>Uniplacotomia</taxon>
        <taxon>Trichoplacea</taxon>
        <taxon>Trichoplacidae</taxon>
        <taxon>Trichoplax</taxon>
    </lineage>
</organism>
<dbReference type="SMART" id="SM00504">
    <property type="entry name" value="Ubox"/>
    <property type="match status" value="1"/>
</dbReference>
<gene>
    <name evidence="23" type="ORF">TRIADDRAFT_29227</name>
</gene>
<evidence type="ECO:0000256" key="7">
    <source>
        <dbReference type="ARBA" id="ARBA00022664"/>
    </source>
</evidence>
<evidence type="ECO:0000256" key="20">
    <source>
        <dbReference type="ARBA" id="ARBA00079124"/>
    </source>
</evidence>
<dbReference type="PROSITE" id="PS51698">
    <property type="entry name" value="U_BOX"/>
    <property type="match status" value="1"/>
</dbReference>
<evidence type="ECO:0000256" key="11">
    <source>
        <dbReference type="ARBA" id="ARBA00022843"/>
    </source>
</evidence>
<protein>
    <recommendedName>
        <fullName evidence="18">RING-type E3 ubiquitin-protein ligase PPIL2</fullName>
        <ecNumber evidence="5">2.3.2.27</ecNumber>
    </recommendedName>
    <alternativeName>
        <fullName evidence="20">CYC4</fullName>
    </alternativeName>
    <alternativeName>
        <fullName evidence="19">Probable inactive peptidyl-prolyl cis-trans isomerase-like 2</fullName>
    </alternativeName>
</protein>
<evidence type="ECO:0000256" key="6">
    <source>
        <dbReference type="ARBA" id="ARBA00022499"/>
    </source>
</evidence>
<feature type="domain" description="U-box" evidence="22">
    <location>
        <begin position="33"/>
        <end position="106"/>
    </location>
</feature>
<comment type="function">
    <text evidence="16">Has a ubiquitin-protein ligase activity acting as an E3 ubiquitin protein ligase or as an ubiquitin-ubiquitin ligase promoting elongation of ubiquitin chains on substrates. By mediating 'Lys-48'-linked polyubiquitination of proteins could target them for proteasomal degradation. May also function as a chaperone, playing a role in transport to the cell membrane of BSG/Basigin for instance. Probable inactive PPIase with no peptidyl-prolyl cis-trans isomerase activity. As a component of the minor spliceosome, involved in the splicing of U12-type introns in pre-mRNAs.</text>
</comment>
<dbReference type="Gene3D" id="3.30.40.10">
    <property type="entry name" value="Zinc/RING finger domain, C3HC4 (zinc finger)"/>
    <property type="match status" value="1"/>
</dbReference>
<feature type="domain" description="PPIase cyclophilin-type" evidence="21">
    <location>
        <begin position="283"/>
        <end position="431"/>
    </location>
</feature>
<keyword evidence="15" id="KW-0539">Nucleus</keyword>
<dbReference type="Proteomes" id="UP000009022">
    <property type="component" value="Unassembled WGS sequence"/>
</dbReference>
<keyword evidence="8" id="KW-0808">Transferase</keyword>
<dbReference type="RefSeq" id="XP_002115347.1">
    <property type="nucleotide sequence ID" value="XM_002115311.1"/>
</dbReference>
<dbReference type="InterPro" id="IPR044666">
    <property type="entry name" value="Cyclophilin_A-like"/>
</dbReference>
<dbReference type="GO" id="GO:0061630">
    <property type="term" value="F:ubiquitin protein ligase activity"/>
    <property type="evidence" value="ECO:0000318"/>
    <property type="project" value="GO_Central"/>
</dbReference>
<keyword evidence="9" id="KW-0747">Spliceosome</keyword>
<dbReference type="eggNOG" id="KOG0883">
    <property type="taxonomic scope" value="Eukaryota"/>
</dbReference>
<dbReference type="PANTHER" id="PTHR45625:SF1">
    <property type="entry name" value="RING-TYPE E3 UBIQUITIN-PROTEIN LIGASE PPIL2"/>
    <property type="match status" value="1"/>
</dbReference>
<dbReference type="AlphaFoldDB" id="B3S525"/>
<evidence type="ECO:0000256" key="2">
    <source>
        <dbReference type="ARBA" id="ARBA00004123"/>
    </source>
</evidence>
<evidence type="ECO:0000256" key="3">
    <source>
        <dbReference type="ARBA" id="ARBA00004906"/>
    </source>
</evidence>
<dbReference type="EC" id="2.3.2.27" evidence="5"/>
<evidence type="ECO:0000256" key="12">
    <source>
        <dbReference type="ARBA" id="ARBA00022990"/>
    </source>
</evidence>
<dbReference type="InterPro" id="IPR013083">
    <property type="entry name" value="Znf_RING/FYVE/PHD"/>
</dbReference>
<dbReference type="CDD" id="cd01923">
    <property type="entry name" value="cyclophilin_RING"/>
    <property type="match status" value="1"/>
</dbReference>
<dbReference type="HOGENOM" id="CLU_012062_7_0_1"/>
<keyword evidence="24" id="KW-1185">Reference proteome</keyword>
<dbReference type="OrthoDB" id="30774at2759"/>
<keyword evidence="14" id="KW-0508">mRNA splicing</keyword>
<evidence type="ECO:0000256" key="15">
    <source>
        <dbReference type="ARBA" id="ARBA00023242"/>
    </source>
</evidence>
<comment type="catalytic activity">
    <reaction evidence="1">
        <text>S-ubiquitinyl-[E2 ubiquitin-conjugating enzyme]-L-cysteine + [acceptor protein]-L-lysine = [E2 ubiquitin-conjugating enzyme]-L-cysteine + N(6)-ubiquitinyl-[acceptor protein]-L-lysine.</text>
        <dbReference type="EC" id="2.3.2.27"/>
    </reaction>
</comment>
<evidence type="ECO:0000256" key="19">
    <source>
        <dbReference type="ARBA" id="ARBA00078275"/>
    </source>
</evidence>
<proteinExistence type="inferred from homology"/>
<dbReference type="GO" id="GO:0008380">
    <property type="term" value="P:RNA splicing"/>
    <property type="evidence" value="ECO:0007669"/>
    <property type="project" value="UniProtKB-KW"/>
</dbReference>
<dbReference type="FunFam" id="2.40.100.10:FF:000018">
    <property type="entry name" value="Peptidyl-prolyl cis-trans isomerase-like 2"/>
    <property type="match status" value="1"/>
</dbReference>
<accession>B3S525</accession>
<dbReference type="InterPro" id="IPR026951">
    <property type="entry name" value="PPIL2_U-box_dom"/>
</dbReference>
<dbReference type="PROSITE" id="PS50072">
    <property type="entry name" value="CSA_PPIASE_2"/>
    <property type="match status" value="1"/>
</dbReference>
<dbReference type="EMBL" id="DS985250">
    <property type="protein sequence ID" value="EDV22192.1"/>
    <property type="molecule type" value="Genomic_DNA"/>
</dbReference>
<evidence type="ECO:0000256" key="4">
    <source>
        <dbReference type="ARBA" id="ARBA00007930"/>
    </source>
</evidence>
<evidence type="ECO:0000313" key="24">
    <source>
        <dbReference type="Proteomes" id="UP000009022"/>
    </source>
</evidence>
<evidence type="ECO:0000256" key="5">
    <source>
        <dbReference type="ARBA" id="ARBA00012483"/>
    </source>
</evidence>
<comment type="subcellular location">
    <subcellularLocation>
        <location evidence="2">Nucleus</location>
    </subcellularLocation>
</comment>
<evidence type="ECO:0000313" key="23">
    <source>
        <dbReference type="EMBL" id="EDV22192.1"/>
    </source>
</evidence>
<comment type="pathway">
    <text evidence="3">Protein modification; protein ubiquitination.</text>
</comment>
<dbReference type="GO" id="GO:0071013">
    <property type="term" value="C:catalytic step 2 spliceosome"/>
    <property type="evidence" value="ECO:0000318"/>
    <property type="project" value="GO_Central"/>
</dbReference>
<evidence type="ECO:0000256" key="18">
    <source>
        <dbReference type="ARBA" id="ARBA00073734"/>
    </source>
</evidence>
<dbReference type="GO" id="GO:0003755">
    <property type="term" value="F:peptidyl-prolyl cis-trans isomerase activity"/>
    <property type="evidence" value="ECO:0007669"/>
    <property type="project" value="InterPro"/>
</dbReference>
<dbReference type="InterPro" id="IPR003613">
    <property type="entry name" value="Ubox_domain"/>
</dbReference>
<dbReference type="PRINTS" id="PR00153">
    <property type="entry name" value="CSAPPISMRASE"/>
</dbReference>
<name>B3S525_TRIAD</name>
<keyword evidence="12" id="KW-0007">Acetylation</keyword>
<comment type="subunit">
    <text evidence="17">Component of the minor spliceosome, which splices U12-type introns. Within this complex, interacts with PRPF8/PRP8, EFTUD2/SNU114 and PLRG1. Interacts with isoform 2 of BSG. Interacts (via the PPIase cyclophilin-type domain) with CRNKL1; they may form a trimeric complex with HSP90.</text>
</comment>
<reference evidence="23 24" key="1">
    <citation type="journal article" date="2008" name="Nature">
        <title>The Trichoplax genome and the nature of placozoans.</title>
        <authorList>
            <person name="Srivastava M."/>
            <person name="Begovic E."/>
            <person name="Chapman J."/>
            <person name="Putnam N.H."/>
            <person name="Hellsten U."/>
            <person name="Kawashima T."/>
            <person name="Kuo A."/>
            <person name="Mitros T."/>
            <person name="Salamov A."/>
            <person name="Carpenter M.L."/>
            <person name="Signorovitch A.Y."/>
            <person name="Moreno M.A."/>
            <person name="Kamm K."/>
            <person name="Grimwood J."/>
            <person name="Schmutz J."/>
            <person name="Shapiro H."/>
            <person name="Grigoriev I.V."/>
            <person name="Buss L.W."/>
            <person name="Schierwater B."/>
            <person name="Dellaporta S.L."/>
            <person name="Rokhsar D.S."/>
        </authorList>
    </citation>
    <scope>NUCLEOTIDE SEQUENCE [LARGE SCALE GENOMIC DNA]</scope>
    <source>
        <strain evidence="23 24">Grell-BS-1999</strain>
    </source>
</reference>
<evidence type="ECO:0000259" key="21">
    <source>
        <dbReference type="PROSITE" id="PS50072"/>
    </source>
</evidence>
<evidence type="ECO:0000256" key="1">
    <source>
        <dbReference type="ARBA" id="ARBA00000900"/>
    </source>
</evidence>
<keyword evidence="7" id="KW-0507">mRNA processing</keyword>
<dbReference type="FunFam" id="3.30.40.10:FF:000079">
    <property type="entry name" value="Peptidyl-prolyl cis-trans isomerase 2"/>
    <property type="match status" value="1"/>
</dbReference>
<dbReference type="PhylomeDB" id="B3S525"/>
<dbReference type="OMA" id="NFIKHCA"/>
<evidence type="ECO:0000256" key="17">
    <source>
        <dbReference type="ARBA" id="ARBA00061807"/>
    </source>
</evidence>
<keyword evidence="11" id="KW-0832">Ubl conjugation</keyword>
<evidence type="ECO:0000256" key="13">
    <source>
        <dbReference type="ARBA" id="ARBA00023054"/>
    </source>
</evidence>